<accession>A0A1G7ZBK3</accession>
<dbReference type="Pfam" id="PF00593">
    <property type="entry name" value="TonB_dep_Rec_b-barrel"/>
    <property type="match status" value="1"/>
</dbReference>
<proteinExistence type="inferred from homology"/>
<protein>
    <submittedName>
        <fullName evidence="13">TonB-linked outer membrane protein, SusC/RagA family</fullName>
    </submittedName>
</protein>
<dbReference type="FunFam" id="2.60.40.1120:FF:000003">
    <property type="entry name" value="Outer membrane protein Omp121"/>
    <property type="match status" value="1"/>
</dbReference>
<evidence type="ECO:0000256" key="4">
    <source>
        <dbReference type="ARBA" id="ARBA00022692"/>
    </source>
</evidence>
<evidence type="ECO:0000256" key="3">
    <source>
        <dbReference type="ARBA" id="ARBA00022452"/>
    </source>
</evidence>
<evidence type="ECO:0000256" key="6">
    <source>
        <dbReference type="ARBA" id="ARBA00023136"/>
    </source>
</evidence>
<keyword evidence="10" id="KW-0732">Signal</keyword>
<dbReference type="InterPro" id="IPR023997">
    <property type="entry name" value="TonB-dep_OMP_SusC/RagA_CS"/>
</dbReference>
<keyword evidence="4 8" id="KW-0812">Transmembrane</keyword>
<reference evidence="13 14" key="1">
    <citation type="submission" date="2016-10" db="EMBL/GenBank/DDBJ databases">
        <authorList>
            <person name="de Groot N.N."/>
        </authorList>
    </citation>
    <scope>NUCLEOTIDE SEQUENCE [LARGE SCALE GENOMIC DNA]</scope>
    <source>
        <strain evidence="13 14">NLAE-zl-C57</strain>
    </source>
</reference>
<dbReference type="NCBIfam" id="TIGR04056">
    <property type="entry name" value="OMP_RagA_SusC"/>
    <property type="match status" value="1"/>
</dbReference>
<dbReference type="RefSeq" id="WP_008642595.1">
    <property type="nucleotide sequence ID" value="NZ_CAAKNR010000171.1"/>
</dbReference>
<feature type="domain" description="TonB-dependent receptor-like beta-barrel" evidence="11">
    <location>
        <begin position="400"/>
        <end position="935"/>
    </location>
</feature>
<evidence type="ECO:0000256" key="5">
    <source>
        <dbReference type="ARBA" id="ARBA00023077"/>
    </source>
</evidence>
<dbReference type="SUPFAM" id="SSF56935">
    <property type="entry name" value="Porins"/>
    <property type="match status" value="1"/>
</dbReference>
<evidence type="ECO:0000256" key="9">
    <source>
        <dbReference type="RuleBase" id="RU003357"/>
    </source>
</evidence>
<dbReference type="InterPro" id="IPR037066">
    <property type="entry name" value="Plug_dom_sf"/>
</dbReference>
<evidence type="ECO:0000259" key="11">
    <source>
        <dbReference type="Pfam" id="PF00593"/>
    </source>
</evidence>
<evidence type="ECO:0000256" key="1">
    <source>
        <dbReference type="ARBA" id="ARBA00004571"/>
    </source>
</evidence>
<dbReference type="SUPFAM" id="SSF49464">
    <property type="entry name" value="Carboxypeptidase regulatory domain-like"/>
    <property type="match status" value="1"/>
</dbReference>
<dbReference type="Gene3D" id="2.60.40.1120">
    <property type="entry name" value="Carboxypeptidase-like, regulatory domain"/>
    <property type="match status" value="1"/>
</dbReference>
<keyword evidence="5 9" id="KW-0798">TonB box</keyword>
<name>A0A1G7ZBK3_BACOV</name>
<feature type="domain" description="TonB-dependent receptor plug" evidence="12">
    <location>
        <begin position="120"/>
        <end position="227"/>
    </location>
</feature>
<gene>
    <name evidence="13" type="ORF">SAMN05192582_100113</name>
</gene>
<dbReference type="Proteomes" id="UP000181870">
    <property type="component" value="Unassembled WGS sequence"/>
</dbReference>
<sequence length="977" mass="109577">MIKQCSIHGLLTSMLLIVFSLMSNDAIAQKAIRGTVLDEANEPIIGASVLVKGTTNGSITGVDGTFNVKANPSDVLVISYVGYATVEQQVGNQTQLVIHLREDSKVLNDVVVIGYGSTTKKELTGSVTSMKKDDLNPGTFTNAMGMLQGKVAGLQIINPNGADPTAKYEVLLRGTNTLSAGQGPLIIIDGVAGADIRNINFQEVESIDVLKDGSAAAIYGTRGTNGVIIVTTKRARSGKTEVSYDGQLTVGVVSRRAKPLSASEYKSVIKEYRPELESYIFDSDTDWFKEITQTPFSHKHNLSISGGSEKFSHHTSFNYEKSDGLQKHNSSEKLMARTNIRQSLLDKWVDLDYNLNIIHRKYSPSSTSAFMQAFTHNPTEPVYDDSDPDAGGYSRIKAMEYYNPVAIINERNMESKNDNYGANIRATLNILPIKGLKWENFVSYDKEQYETREYYTHYYPSLIGTNGQAYIENYQENDTQYESTLNYSNIFGKHSIQALLGYTYQYTYSTSASMTNSGFDFDDNQTHNIGTGTNLTEGKASMSSNKEDNTYIGFFGRFMYNYDDKYLLSASLRRDGSSRFGDNNKWGWFPAVSVGWRINKEKFLSNVKWIDDLKLRAGYGVTGNQDFSNYKSLMMMTTAGKFYYNGQWINTYQPASNANPDLKWEKKAEFNVGVDMTMFDNRLSFTFDYYKRTTSNLLYDYIVPTPPYVYNTLFTNVGKVTNEGVELTISGTPFNTRDFTWNTSLTVSHNKNKLVKFTNDEFTNGTYKVGWSTSAACYTQRLIEGQSLGTFYGPIWLGTDTDGKDVLLGQNADGSVPEEQWEKIGCAYPDATLSWSNTFRYKKFDLSFSLRASIGGEILNNYAMEYENLSSIGLRNISSNWLSQTNFTSTTYKYSSKYIEDASYLKLDNVTFGYTWDFTSKMIKRLRLSLTAQNIFCITGYSGVDPEVALSGLEPGMESLSYYPRTTEFTFGVNIVF</sequence>
<dbReference type="EMBL" id="FNDO01000001">
    <property type="protein sequence ID" value="SDH05906.1"/>
    <property type="molecule type" value="Genomic_DNA"/>
</dbReference>
<keyword evidence="3 8" id="KW-1134">Transmembrane beta strand</keyword>
<evidence type="ECO:0000259" key="12">
    <source>
        <dbReference type="Pfam" id="PF07715"/>
    </source>
</evidence>
<organism evidence="13 14">
    <name type="scientific">Bacteroides ovatus</name>
    <dbReference type="NCBI Taxonomy" id="28116"/>
    <lineage>
        <taxon>Bacteria</taxon>
        <taxon>Pseudomonadati</taxon>
        <taxon>Bacteroidota</taxon>
        <taxon>Bacteroidia</taxon>
        <taxon>Bacteroidales</taxon>
        <taxon>Bacteroidaceae</taxon>
        <taxon>Bacteroides</taxon>
    </lineage>
</organism>
<feature type="chain" id="PRO_5010263330" evidence="10">
    <location>
        <begin position="29"/>
        <end position="977"/>
    </location>
</feature>
<dbReference type="AlphaFoldDB" id="A0A1G7ZBK3"/>
<dbReference type="InterPro" id="IPR012910">
    <property type="entry name" value="Plug_dom"/>
</dbReference>
<evidence type="ECO:0000256" key="2">
    <source>
        <dbReference type="ARBA" id="ARBA00022448"/>
    </source>
</evidence>
<dbReference type="Pfam" id="PF13715">
    <property type="entry name" value="CarbopepD_reg_2"/>
    <property type="match status" value="1"/>
</dbReference>
<evidence type="ECO:0000313" key="13">
    <source>
        <dbReference type="EMBL" id="SDH05906.1"/>
    </source>
</evidence>
<dbReference type="PROSITE" id="PS52016">
    <property type="entry name" value="TONB_DEPENDENT_REC_3"/>
    <property type="match status" value="1"/>
</dbReference>
<dbReference type="Pfam" id="PF07715">
    <property type="entry name" value="Plug"/>
    <property type="match status" value="1"/>
</dbReference>
<feature type="signal peptide" evidence="10">
    <location>
        <begin position="1"/>
        <end position="28"/>
    </location>
</feature>
<evidence type="ECO:0000256" key="7">
    <source>
        <dbReference type="ARBA" id="ARBA00023237"/>
    </source>
</evidence>
<dbReference type="InterPro" id="IPR008969">
    <property type="entry name" value="CarboxyPept-like_regulatory"/>
</dbReference>
<dbReference type="Gene3D" id="2.170.130.10">
    <property type="entry name" value="TonB-dependent receptor, plug domain"/>
    <property type="match status" value="1"/>
</dbReference>
<dbReference type="NCBIfam" id="TIGR04057">
    <property type="entry name" value="SusC_RagA_signa"/>
    <property type="match status" value="1"/>
</dbReference>
<keyword evidence="6 8" id="KW-0472">Membrane</keyword>
<keyword evidence="2 8" id="KW-0813">Transport</keyword>
<keyword evidence="7 8" id="KW-0998">Cell outer membrane</keyword>
<comment type="subcellular location">
    <subcellularLocation>
        <location evidence="1 8">Cell outer membrane</location>
        <topology evidence="1 8">Multi-pass membrane protein</topology>
    </subcellularLocation>
</comment>
<dbReference type="InterPro" id="IPR023996">
    <property type="entry name" value="TonB-dep_OMP_SusC/RagA"/>
</dbReference>
<evidence type="ECO:0000313" key="14">
    <source>
        <dbReference type="Proteomes" id="UP000181870"/>
    </source>
</evidence>
<evidence type="ECO:0000256" key="8">
    <source>
        <dbReference type="PROSITE-ProRule" id="PRU01360"/>
    </source>
</evidence>
<evidence type="ECO:0000256" key="10">
    <source>
        <dbReference type="SAM" id="SignalP"/>
    </source>
</evidence>
<dbReference type="InterPro" id="IPR039426">
    <property type="entry name" value="TonB-dep_rcpt-like"/>
</dbReference>
<dbReference type="Gene3D" id="2.40.170.20">
    <property type="entry name" value="TonB-dependent receptor, beta-barrel domain"/>
    <property type="match status" value="1"/>
</dbReference>
<dbReference type="InterPro" id="IPR036942">
    <property type="entry name" value="Beta-barrel_TonB_sf"/>
</dbReference>
<comment type="similarity">
    <text evidence="8 9">Belongs to the TonB-dependent receptor family.</text>
</comment>
<dbReference type="GO" id="GO:0009279">
    <property type="term" value="C:cell outer membrane"/>
    <property type="evidence" value="ECO:0007669"/>
    <property type="project" value="UniProtKB-SubCell"/>
</dbReference>
<dbReference type="InterPro" id="IPR000531">
    <property type="entry name" value="Beta-barrel_TonB"/>
</dbReference>